<keyword evidence="1 3" id="KW-0732">Signal</keyword>
<organism evidence="6 7">
    <name type="scientific">Aeromonas schubertii</name>
    <dbReference type="NCBI Taxonomy" id="652"/>
    <lineage>
        <taxon>Bacteria</taxon>
        <taxon>Pseudomonadati</taxon>
        <taxon>Pseudomonadota</taxon>
        <taxon>Gammaproteobacteria</taxon>
        <taxon>Aeromonadales</taxon>
        <taxon>Aeromonadaceae</taxon>
        <taxon>Aeromonas</taxon>
    </lineage>
</organism>
<evidence type="ECO:0000256" key="1">
    <source>
        <dbReference type="ARBA" id="ARBA00022729"/>
    </source>
</evidence>
<dbReference type="RefSeq" id="WP_050667925.1">
    <property type="nucleotide sequence ID" value="NZ_CDDB01000106.1"/>
</dbReference>
<sequence length="314" mass="34425">MRRTTRWSLALCLLLGAMAAVQAADPREEVEAVLDKKFDEGHYSTKGADTCLRCHDADSDKPATGIFHTVHGNPANARGPMGDRQCEACHGPVGNHARNPRKGERREPMITFGPDSPIPAEKQNSVCLSCHTDTRRMGWHASSHASEDLTCTSCHRVHQTRDPMSESTSQTAICTGCHAKEKADLHKRSSHPLQNGAMACASCHNPHQSINPADLKQPSLNETCYECHAEKRGPFLWEHQPVNEDCALCHEPHGAIQSALLKKRLPQLCQECHSEPHANVAIPEGDLKVRGGSCLNCHGQVHGTNHPNGQSLRR</sequence>
<feature type="domain" description="Cytochrome c-type protein NrfB-like" evidence="5">
    <location>
        <begin position="86"/>
        <end position="170"/>
    </location>
</feature>
<dbReference type="InterPro" id="IPR053875">
    <property type="entry name" value="Cytochrom_c_NrfB-like_dom"/>
</dbReference>
<dbReference type="InterPro" id="IPR020015">
    <property type="entry name" value="Decahaem_cyt-c_DmsE"/>
</dbReference>
<evidence type="ECO:0000313" key="7">
    <source>
        <dbReference type="Proteomes" id="UP000774958"/>
    </source>
</evidence>
<dbReference type="NCBIfam" id="TIGR01905">
    <property type="entry name" value="paired_CXXCH_1"/>
    <property type="match status" value="2"/>
</dbReference>
<dbReference type="PANTHER" id="PTHR35038">
    <property type="entry name" value="DISSIMILATORY SULFITE REDUCTASE SIRA"/>
    <property type="match status" value="1"/>
</dbReference>
<dbReference type="InterPro" id="IPR051829">
    <property type="entry name" value="Multiheme_Cytochr_ET"/>
</dbReference>
<dbReference type="InterPro" id="IPR036280">
    <property type="entry name" value="Multihaem_cyt_sf"/>
</dbReference>
<feature type="domain" description="Doubled CXXCH motif" evidence="4">
    <location>
        <begin position="192"/>
        <end position="232"/>
    </location>
</feature>
<feature type="signal peptide" evidence="3">
    <location>
        <begin position="1"/>
        <end position="23"/>
    </location>
</feature>
<dbReference type="Gene3D" id="1.10.1130.10">
    <property type="entry name" value="Flavocytochrome C3, Chain A"/>
    <property type="match status" value="2"/>
</dbReference>
<gene>
    <name evidence="6" type="ORF">LA374_16995</name>
</gene>
<protein>
    <submittedName>
        <fullName evidence="6">DmsE family decaheme c-type cytochrome</fullName>
    </submittedName>
</protein>
<dbReference type="SUPFAM" id="SSF48695">
    <property type="entry name" value="Multiheme cytochromes"/>
    <property type="match status" value="1"/>
</dbReference>
<evidence type="ECO:0000256" key="2">
    <source>
        <dbReference type="SAM" id="MobiDB-lite"/>
    </source>
</evidence>
<keyword evidence="7" id="KW-1185">Reference proteome</keyword>
<dbReference type="NCBIfam" id="TIGR03508">
    <property type="entry name" value="decahem_SO"/>
    <property type="match status" value="1"/>
</dbReference>
<dbReference type="Pfam" id="PF09699">
    <property type="entry name" value="Paired_CXXCH_1"/>
    <property type="match status" value="2"/>
</dbReference>
<proteinExistence type="predicted"/>
<feature type="chain" id="PRO_5047449130" evidence="3">
    <location>
        <begin position="24"/>
        <end position="314"/>
    </location>
</feature>
<dbReference type="Gene3D" id="3.90.10.10">
    <property type="entry name" value="Cytochrome C3"/>
    <property type="match status" value="1"/>
</dbReference>
<dbReference type="Proteomes" id="UP000774958">
    <property type="component" value="Unassembled WGS sequence"/>
</dbReference>
<name>A0ABS7VFS0_9GAMM</name>
<evidence type="ECO:0000256" key="3">
    <source>
        <dbReference type="SAM" id="SignalP"/>
    </source>
</evidence>
<evidence type="ECO:0000259" key="5">
    <source>
        <dbReference type="Pfam" id="PF22678"/>
    </source>
</evidence>
<dbReference type="InterPro" id="IPR010177">
    <property type="entry name" value="Paired_CXXCH_1"/>
</dbReference>
<evidence type="ECO:0000259" key="4">
    <source>
        <dbReference type="Pfam" id="PF09699"/>
    </source>
</evidence>
<reference evidence="6 7" key="1">
    <citation type="submission" date="2021-09" db="EMBL/GenBank/DDBJ databases">
        <title>Aeromonas schubertii isolated from Asian sea bass.</title>
        <authorList>
            <person name="Pinpimai K."/>
        </authorList>
    </citation>
    <scope>NUCLEOTIDE SEQUENCE [LARGE SCALE GENOMIC DNA]</scope>
    <source>
        <strain evidence="6 7">CHULA2021a</strain>
    </source>
</reference>
<comment type="caution">
    <text evidence="6">The sequence shown here is derived from an EMBL/GenBank/DDBJ whole genome shotgun (WGS) entry which is preliminary data.</text>
</comment>
<accession>A0ABS7VFS0</accession>
<dbReference type="Pfam" id="PF22678">
    <property type="entry name" value="Cytochrom_c_NrfB-like"/>
    <property type="match status" value="1"/>
</dbReference>
<dbReference type="EMBL" id="JAIRBT010000029">
    <property type="protein sequence ID" value="MBZ6067891.1"/>
    <property type="molecule type" value="Genomic_DNA"/>
</dbReference>
<dbReference type="PANTHER" id="PTHR35038:SF6">
    <property type="entry name" value="SURFACE LOCALIZED DECAHEME CYTOCHROME C LIPOPROTEIN"/>
    <property type="match status" value="1"/>
</dbReference>
<evidence type="ECO:0000313" key="6">
    <source>
        <dbReference type="EMBL" id="MBZ6067891.1"/>
    </source>
</evidence>
<feature type="domain" description="Doubled CXXCH motif" evidence="4">
    <location>
        <begin position="239"/>
        <end position="275"/>
    </location>
</feature>
<feature type="region of interest" description="Disordered" evidence="2">
    <location>
        <begin position="90"/>
        <end position="118"/>
    </location>
</feature>